<dbReference type="PROSITE" id="PS00073">
    <property type="entry name" value="ACYL_COA_DH_2"/>
    <property type="match status" value="1"/>
</dbReference>
<feature type="domain" description="Acyl-CoA dehydrogenase/oxidase C-terminal" evidence="6">
    <location>
        <begin position="236"/>
        <end position="402"/>
    </location>
</feature>
<evidence type="ECO:0000259" key="7">
    <source>
        <dbReference type="Pfam" id="PF02770"/>
    </source>
</evidence>
<dbReference type="Gene3D" id="2.40.110.10">
    <property type="entry name" value="Butyryl-CoA Dehydrogenase, subunit A, domain 2"/>
    <property type="match status" value="1"/>
</dbReference>
<dbReference type="Pfam" id="PF02770">
    <property type="entry name" value="Acyl-CoA_dh_M"/>
    <property type="match status" value="1"/>
</dbReference>
<evidence type="ECO:0000259" key="8">
    <source>
        <dbReference type="Pfam" id="PF02771"/>
    </source>
</evidence>
<feature type="domain" description="Acyl-CoA dehydrogenase/oxidase N-terminal" evidence="8">
    <location>
        <begin position="6"/>
        <end position="120"/>
    </location>
</feature>
<protein>
    <submittedName>
        <fullName evidence="9">Acyl-CoA dehydrogenase</fullName>
    </submittedName>
</protein>
<feature type="domain" description="Acyl-CoA oxidase/dehydrogenase middle" evidence="7">
    <location>
        <begin position="124"/>
        <end position="221"/>
    </location>
</feature>
<dbReference type="Gene3D" id="1.20.140.10">
    <property type="entry name" value="Butyryl-CoA Dehydrogenase, subunit A, domain 3"/>
    <property type="match status" value="1"/>
</dbReference>
<keyword evidence="3 5" id="KW-0285">Flavoprotein</keyword>
<dbReference type="PANTHER" id="PTHR43884">
    <property type="entry name" value="ACYL-COA DEHYDROGENASE"/>
    <property type="match status" value="1"/>
</dbReference>
<dbReference type="CDD" id="cd00567">
    <property type="entry name" value="ACAD"/>
    <property type="match status" value="1"/>
</dbReference>
<dbReference type="InterPro" id="IPR036250">
    <property type="entry name" value="AcylCo_DH-like_C"/>
</dbReference>
<organism evidence="9">
    <name type="scientific">Archaeoglobus fulgidus</name>
    <dbReference type="NCBI Taxonomy" id="2234"/>
    <lineage>
        <taxon>Archaea</taxon>
        <taxon>Methanobacteriati</taxon>
        <taxon>Methanobacteriota</taxon>
        <taxon>Archaeoglobi</taxon>
        <taxon>Archaeoglobales</taxon>
        <taxon>Archaeoglobaceae</taxon>
        <taxon>Archaeoglobus</taxon>
    </lineage>
</organism>
<dbReference type="EMBL" id="DTLB01000013">
    <property type="protein sequence ID" value="HFW31870.1"/>
    <property type="molecule type" value="Genomic_DNA"/>
</dbReference>
<dbReference type="InterPro" id="IPR006089">
    <property type="entry name" value="Acyl-CoA_DH_CS"/>
</dbReference>
<proteinExistence type="inferred from homology"/>
<dbReference type="SUPFAM" id="SSF56645">
    <property type="entry name" value="Acyl-CoA dehydrogenase NM domain-like"/>
    <property type="match status" value="1"/>
</dbReference>
<name>A0A7C3MFF9_ARCFL</name>
<evidence type="ECO:0000256" key="5">
    <source>
        <dbReference type="RuleBase" id="RU362125"/>
    </source>
</evidence>
<sequence length="410" mass="46077">MNFEFNEEQRMIASAARDIAKDFPPEYWREKEEKGEFAEEFFRAISDAGFMGIVIPEEYGGSGYGMTELLIAMEELAANGCGAGGVWYFVLTEVFGALPIVRYGTEEQKEKYLPKIAKGEMEFCMALTEPDAGTNTLRIKTFAKKEGDEYVINGNKIFISGIDRAKGMLLVARTTPIENAPRRTLGITLFLVDLPSDAVKWNPIPKHAINFSKTCEVSINNLRVKEDTILGEKDLGWYLLLDVLNPERMSAAAGAIGGAKLAINKAVEYSKQRKVFADPIGSYQGLQFPLAEAYAALECARLMMYRAAWLYDTKFKSEDVKDPKKRVEMAAVFREIGDASNLAKAVAVENAIKAVYWAMQTFGGYGYAKEYDVERWWREVNLLRLAPVTQQMALNYIAEHILGMPRSYRI</sequence>
<dbReference type="InterPro" id="IPR006091">
    <property type="entry name" value="Acyl-CoA_Oxase/DH_mid-dom"/>
</dbReference>
<evidence type="ECO:0000256" key="2">
    <source>
        <dbReference type="ARBA" id="ARBA00009347"/>
    </source>
</evidence>
<dbReference type="Gene3D" id="1.10.540.10">
    <property type="entry name" value="Acyl-CoA dehydrogenase/oxidase, N-terminal domain"/>
    <property type="match status" value="1"/>
</dbReference>
<dbReference type="InterPro" id="IPR009100">
    <property type="entry name" value="AcylCoA_DH/oxidase_NM_dom_sf"/>
</dbReference>
<dbReference type="GO" id="GO:0003995">
    <property type="term" value="F:acyl-CoA dehydrogenase activity"/>
    <property type="evidence" value="ECO:0007669"/>
    <property type="project" value="InterPro"/>
</dbReference>
<keyword evidence="4 5" id="KW-0274">FAD</keyword>
<evidence type="ECO:0000313" key="9">
    <source>
        <dbReference type="EMBL" id="HFW31870.1"/>
    </source>
</evidence>
<dbReference type="Pfam" id="PF00441">
    <property type="entry name" value="Acyl-CoA_dh_1"/>
    <property type="match status" value="1"/>
</dbReference>
<evidence type="ECO:0000256" key="4">
    <source>
        <dbReference type="ARBA" id="ARBA00022827"/>
    </source>
</evidence>
<dbReference type="InterPro" id="IPR013786">
    <property type="entry name" value="AcylCoA_DH/ox_N"/>
</dbReference>
<evidence type="ECO:0000256" key="3">
    <source>
        <dbReference type="ARBA" id="ARBA00022630"/>
    </source>
</evidence>
<gene>
    <name evidence="9" type="ORF">ENW66_02805</name>
</gene>
<dbReference type="SUPFAM" id="SSF47203">
    <property type="entry name" value="Acyl-CoA dehydrogenase C-terminal domain-like"/>
    <property type="match status" value="1"/>
</dbReference>
<reference evidence="9" key="1">
    <citation type="journal article" date="2020" name="mSystems">
        <title>Genome- and Community-Level Interaction Insights into Carbon Utilization and Element Cycling Functions of Hydrothermarchaeota in Hydrothermal Sediment.</title>
        <authorList>
            <person name="Zhou Z."/>
            <person name="Liu Y."/>
            <person name="Xu W."/>
            <person name="Pan J."/>
            <person name="Luo Z.H."/>
            <person name="Li M."/>
        </authorList>
    </citation>
    <scope>NUCLEOTIDE SEQUENCE [LARGE SCALE GENOMIC DNA]</scope>
    <source>
        <strain evidence="9">SpSt-87</strain>
    </source>
</reference>
<evidence type="ECO:0000259" key="6">
    <source>
        <dbReference type="Pfam" id="PF00441"/>
    </source>
</evidence>
<dbReference type="InterPro" id="IPR037069">
    <property type="entry name" value="AcylCoA_DH/ox_N_sf"/>
</dbReference>
<comment type="caution">
    <text evidence="9">The sequence shown here is derived from an EMBL/GenBank/DDBJ whole genome shotgun (WGS) entry which is preliminary data.</text>
</comment>
<dbReference type="AlphaFoldDB" id="A0A7C3MFF9"/>
<dbReference type="GO" id="GO:0050660">
    <property type="term" value="F:flavin adenine dinucleotide binding"/>
    <property type="evidence" value="ECO:0007669"/>
    <property type="project" value="InterPro"/>
</dbReference>
<comment type="similarity">
    <text evidence="2 5">Belongs to the acyl-CoA dehydrogenase family.</text>
</comment>
<accession>A0A7C3MFF9</accession>
<comment type="cofactor">
    <cofactor evidence="1 5">
        <name>FAD</name>
        <dbReference type="ChEBI" id="CHEBI:57692"/>
    </cofactor>
</comment>
<evidence type="ECO:0000256" key="1">
    <source>
        <dbReference type="ARBA" id="ARBA00001974"/>
    </source>
</evidence>
<dbReference type="InterPro" id="IPR046373">
    <property type="entry name" value="Acyl-CoA_Oxase/DH_mid-dom_sf"/>
</dbReference>
<dbReference type="Pfam" id="PF02771">
    <property type="entry name" value="Acyl-CoA_dh_N"/>
    <property type="match status" value="1"/>
</dbReference>
<dbReference type="PIRSF" id="PIRSF016578">
    <property type="entry name" value="HsaA"/>
    <property type="match status" value="1"/>
</dbReference>
<dbReference type="PANTHER" id="PTHR43884:SF12">
    <property type="entry name" value="ISOVALERYL-COA DEHYDROGENASE, MITOCHONDRIAL-RELATED"/>
    <property type="match status" value="1"/>
</dbReference>
<keyword evidence="5" id="KW-0560">Oxidoreductase</keyword>
<dbReference type="InterPro" id="IPR009075">
    <property type="entry name" value="AcylCo_DH/oxidase_C"/>
</dbReference>